<dbReference type="CDD" id="cd00118">
    <property type="entry name" value="LysM"/>
    <property type="match status" value="2"/>
</dbReference>
<dbReference type="Gene3D" id="3.10.350.10">
    <property type="entry name" value="LysM domain"/>
    <property type="match status" value="1"/>
</dbReference>
<dbReference type="AlphaFoldDB" id="A0A8T0H6A4"/>
<dbReference type="EMBL" id="CM026428">
    <property type="protein sequence ID" value="KAG0566307.1"/>
    <property type="molecule type" value="Genomic_DNA"/>
</dbReference>
<dbReference type="SUPFAM" id="SSF54106">
    <property type="entry name" value="LysM domain"/>
    <property type="match status" value="1"/>
</dbReference>
<dbReference type="Proteomes" id="UP000822688">
    <property type="component" value="Chromosome 7"/>
</dbReference>
<keyword evidence="4" id="KW-1185">Reference proteome</keyword>
<dbReference type="EMBL" id="CM026428">
    <property type="protein sequence ID" value="KAG0566306.1"/>
    <property type="molecule type" value="Genomic_DNA"/>
</dbReference>
<dbReference type="Pfam" id="PF23446">
    <property type="entry name" value="LysM1_NFP_LYK"/>
    <property type="match status" value="1"/>
</dbReference>
<name>A0A8T0H6A4_CERPU</name>
<dbReference type="Pfam" id="PF23473">
    <property type="entry name" value="LysM3_LYK4_5"/>
    <property type="match status" value="1"/>
</dbReference>
<dbReference type="SMART" id="SM00257">
    <property type="entry name" value="LysM"/>
    <property type="match status" value="2"/>
</dbReference>
<evidence type="ECO:0000256" key="1">
    <source>
        <dbReference type="SAM" id="SignalP"/>
    </source>
</evidence>
<sequence>MAMSEHAPRQQVPLLIATLLILALQFQPISAQQQYNNVTGYLCTGEAQTCQAYAYYRTQGTNSTLNSTATLFNTSAAAIANASTLNTTSSNALLADATGLTIPLACGCYNGTYQSPTTYKVVAGDTMAIIANRTFEGLVSYQAIMAANPKIVPENMQIGDNLKIPVRCACPTRAQQLAGTEYLLSYAVFPNEDLTTISKKYNVSVAEVQAANTWPNTTVDAFSTVLVPLKEGSGVNGAGPAPAPSAAPRGFQAHLLGVVALIAVQCFVF</sequence>
<dbReference type="InterPro" id="IPR052611">
    <property type="entry name" value="Plant_RLK_LysM"/>
</dbReference>
<reference evidence="3" key="1">
    <citation type="submission" date="2020-06" db="EMBL/GenBank/DDBJ databases">
        <title>WGS assembly of Ceratodon purpureus strain R40.</title>
        <authorList>
            <person name="Carey S.B."/>
            <person name="Jenkins J."/>
            <person name="Shu S."/>
            <person name="Lovell J.T."/>
            <person name="Sreedasyam A."/>
            <person name="Maumus F."/>
            <person name="Tiley G.P."/>
            <person name="Fernandez-Pozo N."/>
            <person name="Barry K."/>
            <person name="Chen C."/>
            <person name="Wang M."/>
            <person name="Lipzen A."/>
            <person name="Daum C."/>
            <person name="Saski C.A."/>
            <person name="Payton A.C."/>
            <person name="Mcbreen J.C."/>
            <person name="Conrad R.E."/>
            <person name="Kollar L.M."/>
            <person name="Olsson S."/>
            <person name="Huttunen S."/>
            <person name="Landis J.B."/>
            <person name="Wickett N.J."/>
            <person name="Johnson M.G."/>
            <person name="Rensing S.A."/>
            <person name="Grimwood J."/>
            <person name="Schmutz J."/>
            <person name="Mcdaniel S.F."/>
        </authorList>
    </citation>
    <scope>NUCLEOTIDE SEQUENCE</scope>
    <source>
        <strain evidence="3">R40</strain>
    </source>
</reference>
<dbReference type="PROSITE" id="PS51782">
    <property type="entry name" value="LYSM"/>
    <property type="match status" value="1"/>
</dbReference>
<dbReference type="InterPro" id="IPR018392">
    <property type="entry name" value="LysM"/>
</dbReference>
<accession>A0A8T0H6A4</accession>
<dbReference type="EMBL" id="CM026428">
    <property type="protein sequence ID" value="KAG0566305.1"/>
    <property type="molecule type" value="Genomic_DNA"/>
</dbReference>
<evidence type="ECO:0000313" key="3">
    <source>
        <dbReference type="EMBL" id="KAG0566305.1"/>
    </source>
</evidence>
<dbReference type="PANTHER" id="PTHR45927">
    <property type="entry name" value="LYSM-DOMAIN RECEPTOR-LIKE KINASE-RELATED"/>
    <property type="match status" value="1"/>
</dbReference>
<feature type="domain" description="LysM" evidence="2">
    <location>
        <begin position="117"/>
        <end position="164"/>
    </location>
</feature>
<dbReference type="InterPro" id="IPR056562">
    <property type="entry name" value="LysM2_CERK1_LYK3_4_5"/>
</dbReference>
<dbReference type="InterPro" id="IPR056563">
    <property type="entry name" value="LysM3_LYK4_5"/>
</dbReference>
<evidence type="ECO:0000313" key="4">
    <source>
        <dbReference type="Proteomes" id="UP000822688"/>
    </source>
</evidence>
<dbReference type="InterPro" id="IPR036779">
    <property type="entry name" value="LysM_dom_sf"/>
</dbReference>
<feature type="chain" id="PRO_5036274490" description="LysM domain-containing protein" evidence="1">
    <location>
        <begin position="32"/>
        <end position="269"/>
    </location>
</feature>
<proteinExistence type="predicted"/>
<dbReference type="Pfam" id="PF23472">
    <property type="entry name" value="LysM2_CERK1_LYK3_4_5"/>
    <property type="match status" value="1"/>
</dbReference>
<dbReference type="PANTHER" id="PTHR45927:SF6">
    <property type="entry name" value="PROTEIN LYK5"/>
    <property type="match status" value="1"/>
</dbReference>
<evidence type="ECO:0000259" key="2">
    <source>
        <dbReference type="PROSITE" id="PS51782"/>
    </source>
</evidence>
<feature type="signal peptide" evidence="1">
    <location>
        <begin position="1"/>
        <end position="31"/>
    </location>
</feature>
<gene>
    <name evidence="3" type="ORF">KC19_7G053900</name>
</gene>
<comment type="caution">
    <text evidence="3">The sequence shown here is derived from an EMBL/GenBank/DDBJ whole genome shotgun (WGS) entry which is preliminary data.</text>
</comment>
<protein>
    <recommendedName>
        <fullName evidence="2">LysM domain-containing protein</fullName>
    </recommendedName>
</protein>
<keyword evidence="1" id="KW-0732">Signal</keyword>
<organism evidence="3 4">
    <name type="scientific">Ceratodon purpureus</name>
    <name type="common">Fire moss</name>
    <name type="synonym">Dicranum purpureum</name>
    <dbReference type="NCBI Taxonomy" id="3225"/>
    <lineage>
        <taxon>Eukaryota</taxon>
        <taxon>Viridiplantae</taxon>
        <taxon>Streptophyta</taxon>
        <taxon>Embryophyta</taxon>
        <taxon>Bryophyta</taxon>
        <taxon>Bryophytina</taxon>
        <taxon>Bryopsida</taxon>
        <taxon>Dicranidae</taxon>
        <taxon>Pseudoditrichales</taxon>
        <taxon>Ditrichaceae</taxon>
        <taxon>Ceratodon</taxon>
    </lineage>
</organism>
<dbReference type="InterPro" id="IPR056561">
    <property type="entry name" value="NFP_LYK_LysM1"/>
</dbReference>